<keyword evidence="3" id="KW-1185">Reference proteome</keyword>
<proteinExistence type="predicted"/>
<gene>
    <name evidence="2" type="ORF">V565_221580</name>
</gene>
<sequence length="131" mass="12558">MIEKLLQGASGALGSALDVASKAGGSGLGGGGTESNAANAEGPGEAGGPTTEGALPAATPTEDIQPSAQPENETSSSNSNSNAAPVAEGSTRGNRPPGPTKPTSPNPKAQDSSGPARLSSGGDPRKLALKK</sequence>
<dbReference type="EMBL" id="AZST01001309">
    <property type="protein sequence ID" value="KEP46050.1"/>
    <property type="molecule type" value="Genomic_DNA"/>
</dbReference>
<reference evidence="2 3" key="1">
    <citation type="submission" date="2013-12" db="EMBL/GenBank/DDBJ databases">
        <authorList>
            <person name="Cubeta M."/>
            <person name="Pakala S."/>
            <person name="Fedorova N."/>
            <person name="Thomas E."/>
            <person name="Dean R."/>
            <person name="Jabaji S."/>
            <person name="Neate S."/>
            <person name="Toda T."/>
            <person name="Tavantzis S."/>
            <person name="Vilgalys R."/>
            <person name="Bharathan N."/>
            <person name="Pakala S."/>
            <person name="Losada L.S."/>
            <person name="Zafar N."/>
            <person name="Nierman W."/>
        </authorList>
    </citation>
    <scope>NUCLEOTIDE SEQUENCE [LARGE SCALE GENOMIC DNA]</scope>
    <source>
        <strain evidence="2 3">123E</strain>
    </source>
</reference>
<feature type="compositionally biased region" description="Low complexity" evidence="1">
    <location>
        <begin position="36"/>
        <end position="54"/>
    </location>
</feature>
<dbReference type="AlphaFoldDB" id="A0A074RL26"/>
<feature type="region of interest" description="Disordered" evidence="1">
    <location>
        <begin position="19"/>
        <end position="131"/>
    </location>
</feature>
<protein>
    <submittedName>
        <fullName evidence="2">Uncharacterized protein</fullName>
    </submittedName>
</protein>
<feature type="compositionally biased region" description="Polar residues" evidence="1">
    <location>
        <begin position="62"/>
        <end position="74"/>
    </location>
</feature>
<feature type="compositionally biased region" description="Gly residues" evidence="1">
    <location>
        <begin position="24"/>
        <end position="33"/>
    </location>
</feature>
<evidence type="ECO:0000313" key="3">
    <source>
        <dbReference type="Proteomes" id="UP000027456"/>
    </source>
</evidence>
<organism evidence="2 3">
    <name type="scientific">Rhizoctonia solani 123E</name>
    <dbReference type="NCBI Taxonomy" id="1423351"/>
    <lineage>
        <taxon>Eukaryota</taxon>
        <taxon>Fungi</taxon>
        <taxon>Dikarya</taxon>
        <taxon>Basidiomycota</taxon>
        <taxon>Agaricomycotina</taxon>
        <taxon>Agaricomycetes</taxon>
        <taxon>Cantharellales</taxon>
        <taxon>Ceratobasidiaceae</taxon>
        <taxon>Rhizoctonia</taxon>
    </lineage>
</organism>
<dbReference type="Proteomes" id="UP000027456">
    <property type="component" value="Unassembled WGS sequence"/>
</dbReference>
<feature type="compositionally biased region" description="Pro residues" evidence="1">
    <location>
        <begin position="96"/>
        <end position="105"/>
    </location>
</feature>
<name>A0A074RL26_9AGAM</name>
<comment type="caution">
    <text evidence="2">The sequence shown here is derived from an EMBL/GenBank/DDBJ whole genome shotgun (WGS) entry which is preliminary data.</text>
</comment>
<evidence type="ECO:0000313" key="2">
    <source>
        <dbReference type="EMBL" id="KEP46050.1"/>
    </source>
</evidence>
<accession>A0A074RL26</accession>
<evidence type="ECO:0000256" key="1">
    <source>
        <dbReference type="SAM" id="MobiDB-lite"/>
    </source>
</evidence>
<dbReference type="HOGENOM" id="CLU_1928764_0_0_1"/>